<evidence type="ECO:0000313" key="2">
    <source>
        <dbReference type="Proteomes" id="UP001196870"/>
    </source>
</evidence>
<reference evidence="2" key="1">
    <citation type="journal article" date="2021" name="Syst. Appl. Microbiol.">
        <title>Roseomonas hellenica sp. nov., isolated from roots of wild-growing Alkanna tinctoria.</title>
        <authorList>
            <person name="Rat A."/>
            <person name="Naranjo H.D."/>
            <person name="Lebbe L."/>
            <person name="Cnockaert M."/>
            <person name="Krigas N."/>
            <person name="Grigoriadou K."/>
            <person name="Maloupa E."/>
            <person name="Willems A."/>
        </authorList>
    </citation>
    <scope>NUCLEOTIDE SEQUENCE [LARGE SCALE GENOMIC DNA]</scope>
    <source>
        <strain evidence="2">LMG 31523</strain>
    </source>
</reference>
<evidence type="ECO:0000313" key="1">
    <source>
        <dbReference type="EMBL" id="MBR0668192.1"/>
    </source>
</evidence>
<dbReference type="InterPro" id="IPR029058">
    <property type="entry name" value="AB_hydrolase_fold"/>
</dbReference>
<protein>
    <submittedName>
        <fullName evidence="1">Alpha/beta hydrolase</fullName>
    </submittedName>
</protein>
<proteinExistence type="predicted"/>
<dbReference type="Gene3D" id="3.40.50.1820">
    <property type="entry name" value="alpha/beta hydrolase"/>
    <property type="match status" value="1"/>
</dbReference>
<keyword evidence="2" id="KW-1185">Reference proteome</keyword>
<dbReference type="EMBL" id="JAAGBB010000050">
    <property type="protein sequence ID" value="MBR0668192.1"/>
    <property type="molecule type" value="Genomic_DNA"/>
</dbReference>
<comment type="caution">
    <text evidence="1">The sequence shown here is derived from an EMBL/GenBank/DDBJ whole genome shotgun (WGS) entry which is preliminary data.</text>
</comment>
<dbReference type="SUPFAM" id="SSF53474">
    <property type="entry name" value="alpha/beta-Hydrolases"/>
    <property type="match status" value="1"/>
</dbReference>
<accession>A0ABS5F6L9</accession>
<sequence length="295" mass="30821">MNGAKRSEDALPRRAALALGLGLPVLARGAAAASGRLDLPEAAGATADPMPVWYHRPEAWRPGGPVVAVLHGVRRDGENYRNAWVPHAERLGFLLLVPEFTAAKFPGVRWYNFGNAGDDAGHVQPRDAWCFAVLDRAVAGARTALDAGEGGFALYGHSAGAQFAHRYLLLGGGAATRVVVANAGWYSMPDPAEAFPYGLSGLADDAALRAAFARPALILLGEADTDPHHPALRRDAQADRQGLYRFARGQAFFAAATARAAALGMPLAWALRTVPGVGHSNAGMAIAAAPLLLGA</sequence>
<organism evidence="1 2">
    <name type="scientific">Plastoroseomonas hellenica</name>
    <dbReference type="NCBI Taxonomy" id="2687306"/>
    <lineage>
        <taxon>Bacteria</taxon>
        <taxon>Pseudomonadati</taxon>
        <taxon>Pseudomonadota</taxon>
        <taxon>Alphaproteobacteria</taxon>
        <taxon>Acetobacterales</taxon>
        <taxon>Acetobacteraceae</taxon>
        <taxon>Plastoroseomonas</taxon>
    </lineage>
</organism>
<keyword evidence="1" id="KW-0378">Hydrolase</keyword>
<dbReference type="Proteomes" id="UP001196870">
    <property type="component" value="Unassembled WGS sequence"/>
</dbReference>
<dbReference type="RefSeq" id="WP_211855966.1">
    <property type="nucleotide sequence ID" value="NZ_JAAGBB010000050.1"/>
</dbReference>
<gene>
    <name evidence="1" type="ORF">GXW71_27810</name>
</gene>
<dbReference type="GO" id="GO:0016787">
    <property type="term" value="F:hydrolase activity"/>
    <property type="evidence" value="ECO:0007669"/>
    <property type="project" value="UniProtKB-KW"/>
</dbReference>
<name>A0ABS5F6L9_9PROT</name>